<dbReference type="InterPro" id="IPR033309">
    <property type="entry name" value="Mus81"/>
</dbReference>
<evidence type="ECO:0000259" key="3">
    <source>
        <dbReference type="SMART" id="SM00891"/>
    </source>
</evidence>
<keyword evidence="2" id="KW-0233">DNA recombination</keyword>
<dbReference type="InterPro" id="IPR047416">
    <property type="entry name" value="XPF_nuclease_Mus81"/>
</dbReference>
<dbReference type="GO" id="GO:0008821">
    <property type="term" value="F:crossover junction DNA endonuclease activity"/>
    <property type="evidence" value="ECO:0007669"/>
    <property type="project" value="UniProtKB-UniRule"/>
</dbReference>
<dbReference type="SUPFAM" id="SSF52980">
    <property type="entry name" value="Restriction endonuclease-like"/>
    <property type="match status" value="1"/>
</dbReference>
<dbReference type="GO" id="GO:0048257">
    <property type="term" value="F:3'-flap endonuclease activity"/>
    <property type="evidence" value="ECO:0007669"/>
    <property type="project" value="TreeGrafter"/>
</dbReference>
<dbReference type="CDD" id="cd20074">
    <property type="entry name" value="XPF_nuclease_Mus81"/>
    <property type="match status" value="1"/>
</dbReference>
<keyword evidence="2" id="KW-0540">Nuclease</keyword>
<dbReference type="AlphaFoldDB" id="A0A059F307"/>
<dbReference type="VEuPathDB" id="MicrosporidiaDB:H312_00998"/>
<comment type="subcellular location">
    <subcellularLocation>
        <location evidence="2">Nucleus</location>
    </subcellularLocation>
</comment>
<dbReference type="GO" id="GO:0000712">
    <property type="term" value="P:resolution of meiotic recombination intermediates"/>
    <property type="evidence" value="ECO:0007669"/>
    <property type="project" value="TreeGrafter"/>
</dbReference>
<comment type="cofactor">
    <cofactor evidence="2">
        <name>Mg(2+)</name>
        <dbReference type="ChEBI" id="CHEBI:18420"/>
    </cofactor>
</comment>
<dbReference type="STRING" id="1288291.A0A059F307"/>
<sequence>MLKDKILKILNNLFKQASIRNMKVKYVYQKMIHKLKEYKDIITSIDNISFIGSKTKEIIKKEINELNEQNIQGEFIEEKRIKRDKNKLFSSLLSESDSSFKIKESLSLINESNLSKNELSLTLKTTPSLLIEDCSVDKSVIEVKEYSKSDSILIIDSPIIKSKSENYEMIQSESFINHSLNNNSLNLSNEKSLIYNDKNNASSISDKPVTKKKKLSKRNQHYIPMFRSGAYAILKVLSEEDGLNKNQISVRGKKYCDCEFDTKIKYSAFSSIKTLIKKKLIHSEGKPVRYYLTDEGKEISQRLPSGEVKENNEKVVKLLIDSREMKDKRSRNYFQNELDNRRIPVETCNLEIGDFVWVYDGYVLDVVIERKKGTDFVSSINDGRLKEQMERLKCSGIKRIFYLIEDLKCNNENEYFIKSTLSDMKKKEITVIETESIKETIEFIIKLNEFINKNELNRTCLYEEFISKNVKNVNLNENTFFMSAILSIKGMNKEKAKLLANKYKNITQFINYINQNTFKEKEYGVLFFMSHKQFLFLCKILGINK</sequence>
<dbReference type="InterPro" id="IPR036388">
    <property type="entry name" value="WH-like_DNA-bd_sf"/>
</dbReference>
<feature type="domain" description="ERCC4" evidence="3">
    <location>
        <begin position="317"/>
        <end position="408"/>
    </location>
</feature>
<keyword evidence="2" id="KW-0479">Metal-binding</keyword>
<protein>
    <recommendedName>
        <fullName evidence="2">Crossover junction endonuclease MUS81</fullName>
        <ecNumber evidence="2">3.1.22.-</ecNumber>
    </recommendedName>
</protein>
<dbReference type="GO" id="GO:0003677">
    <property type="term" value="F:DNA binding"/>
    <property type="evidence" value="ECO:0007669"/>
    <property type="project" value="UniProtKB-UniRule"/>
</dbReference>
<dbReference type="EMBL" id="KK365140">
    <property type="protein sequence ID" value="KCZ81545.1"/>
    <property type="molecule type" value="Genomic_DNA"/>
</dbReference>
<dbReference type="GO" id="GO:0006308">
    <property type="term" value="P:DNA catabolic process"/>
    <property type="evidence" value="ECO:0007669"/>
    <property type="project" value="UniProtKB-UniRule"/>
</dbReference>
<dbReference type="InterPro" id="IPR047417">
    <property type="entry name" value="WHD_MUS81"/>
</dbReference>
<dbReference type="GO" id="GO:0005634">
    <property type="term" value="C:nucleus"/>
    <property type="evidence" value="ECO:0007669"/>
    <property type="project" value="UniProtKB-SubCell"/>
</dbReference>
<keyword evidence="2" id="KW-0539">Nucleus</keyword>
<dbReference type="OrthoDB" id="5963188at2759"/>
<dbReference type="HOGENOM" id="CLU_044879_0_0_1"/>
<keyword evidence="5" id="KW-1185">Reference proteome</keyword>
<keyword evidence="1 2" id="KW-0378">Hydrolase</keyword>
<dbReference type="InterPro" id="IPR006166">
    <property type="entry name" value="ERCC4_domain"/>
</dbReference>
<dbReference type="EC" id="3.1.22.-" evidence="2"/>
<dbReference type="Gene3D" id="3.40.50.10130">
    <property type="match status" value="1"/>
</dbReference>
<keyword evidence="2" id="KW-0460">Magnesium</keyword>
<dbReference type="Pfam" id="PF02732">
    <property type="entry name" value="ERCC4"/>
    <property type="match status" value="1"/>
</dbReference>
<dbReference type="CDD" id="cd21036">
    <property type="entry name" value="WH_MUS81"/>
    <property type="match status" value="1"/>
</dbReference>
<keyword evidence="2" id="KW-0227">DNA damage</keyword>
<dbReference type="InterPro" id="IPR011335">
    <property type="entry name" value="Restrct_endonuc-II-like"/>
</dbReference>
<reference evidence="5" key="1">
    <citation type="submission" date="2013-02" db="EMBL/GenBank/DDBJ databases">
        <authorList>
            <consortium name="The Broad Institute Genome Sequencing Platform"/>
            <person name="Cuomo C."/>
            <person name="Becnel J."/>
            <person name="Sanscrainte N."/>
            <person name="Walker B."/>
            <person name="Young S.K."/>
            <person name="Zeng Q."/>
            <person name="Gargeya S."/>
            <person name="Fitzgerald M."/>
            <person name="Haas B."/>
            <person name="Abouelleil A."/>
            <person name="Alvarado L."/>
            <person name="Arachchi H.M."/>
            <person name="Berlin A.M."/>
            <person name="Chapman S.B."/>
            <person name="Dewar J."/>
            <person name="Goldberg J."/>
            <person name="Griggs A."/>
            <person name="Gujja S."/>
            <person name="Hansen M."/>
            <person name="Howarth C."/>
            <person name="Imamovic A."/>
            <person name="Larimer J."/>
            <person name="McCowan C."/>
            <person name="Murphy C."/>
            <person name="Neiman D."/>
            <person name="Pearson M."/>
            <person name="Priest M."/>
            <person name="Roberts A."/>
            <person name="Saif S."/>
            <person name="Shea T."/>
            <person name="Sisk P."/>
            <person name="Sykes S."/>
            <person name="Wortman J."/>
            <person name="Nusbaum C."/>
            <person name="Birren B."/>
        </authorList>
    </citation>
    <scope>NUCLEOTIDE SEQUENCE [LARGE SCALE GENOMIC DNA]</scope>
    <source>
        <strain evidence="5">PRA339</strain>
    </source>
</reference>
<reference evidence="4 5" key="2">
    <citation type="submission" date="2014-03" db="EMBL/GenBank/DDBJ databases">
        <title>The Genome Sequence of Anncaliia algerae insect isolate PRA339.</title>
        <authorList>
            <consortium name="The Broad Institute Genome Sequencing Platform"/>
            <consortium name="The Broad Institute Genome Sequencing Center for Infectious Disease"/>
            <person name="Cuomo C."/>
            <person name="Becnel J."/>
            <person name="Sanscrainte N."/>
            <person name="Walker B."/>
            <person name="Young S.K."/>
            <person name="Zeng Q."/>
            <person name="Gargeya S."/>
            <person name="Fitzgerald M."/>
            <person name="Haas B."/>
            <person name="Abouelleil A."/>
            <person name="Alvarado L."/>
            <person name="Arachchi H.M."/>
            <person name="Berlin A.M."/>
            <person name="Chapman S.B."/>
            <person name="Dewar J."/>
            <person name="Goldberg J."/>
            <person name="Griggs A."/>
            <person name="Gujja S."/>
            <person name="Hansen M."/>
            <person name="Howarth C."/>
            <person name="Imamovic A."/>
            <person name="Larimer J."/>
            <person name="McCowan C."/>
            <person name="Murphy C."/>
            <person name="Neiman D."/>
            <person name="Pearson M."/>
            <person name="Priest M."/>
            <person name="Roberts A."/>
            <person name="Saif S."/>
            <person name="Shea T."/>
            <person name="Sisk P."/>
            <person name="Sykes S."/>
            <person name="Wortman J."/>
            <person name="Nusbaum C."/>
            <person name="Birren B."/>
        </authorList>
    </citation>
    <scope>NUCLEOTIDE SEQUENCE [LARGE SCALE GENOMIC DNA]</scope>
    <source>
        <strain evidence="4 5">PRA339</strain>
    </source>
</reference>
<accession>A0A059F307</accession>
<dbReference type="Gene3D" id="1.10.10.10">
    <property type="entry name" value="Winged helix-like DNA-binding domain superfamily/Winged helix DNA-binding domain"/>
    <property type="match status" value="1"/>
</dbReference>
<comment type="subunit">
    <text evidence="2">Interacts with EME1.</text>
</comment>
<comment type="function">
    <text evidence="2">Interacts with EME1 to form a DNA structure-specific endonuclease with substrate preference for branched DNA structures with a 5'-end at the branch nick. Typical substrates include 3'-flap structures, D-loops, replication forks and nicked Holliday junctions. May be required in mitosis for the processing of stalled or collapsed replication fork intermediates. May be required in meiosis for the repair of meiosis-specific double strand breaks subsequent to single-end invasion (SEI).</text>
</comment>
<name>A0A059F307_9MICR</name>
<dbReference type="SMART" id="SM00891">
    <property type="entry name" value="ERCC4"/>
    <property type="match status" value="1"/>
</dbReference>
<dbReference type="PANTHER" id="PTHR13451">
    <property type="entry name" value="CLASS II CROSSOVER JUNCTION ENDONUCLEASE MUS81"/>
    <property type="match status" value="1"/>
</dbReference>
<evidence type="ECO:0000313" key="4">
    <source>
        <dbReference type="EMBL" id="KCZ81545.1"/>
    </source>
</evidence>
<keyword evidence="2" id="KW-0234">DNA repair</keyword>
<evidence type="ECO:0000256" key="1">
    <source>
        <dbReference type="ARBA" id="ARBA00022801"/>
    </source>
</evidence>
<comment type="similarity">
    <text evidence="2">Belongs to the XPF family.</text>
</comment>
<proteinExistence type="inferred from homology"/>
<dbReference type="Pfam" id="PF21136">
    <property type="entry name" value="WHD_MUS81"/>
    <property type="match status" value="1"/>
</dbReference>
<evidence type="ECO:0000313" key="5">
    <source>
        <dbReference type="Proteomes" id="UP000030655"/>
    </source>
</evidence>
<dbReference type="GO" id="GO:0000727">
    <property type="term" value="P:double-strand break repair via break-induced replication"/>
    <property type="evidence" value="ECO:0007669"/>
    <property type="project" value="UniProtKB-UniRule"/>
</dbReference>
<organism evidence="4 5">
    <name type="scientific">Anncaliia algerae PRA339</name>
    <dbReference type="NCBI Taxonomy" id="1288291"/>
    <lineage>
        <taxon>Eukaryota</taxon>
        <taxon>Fungi</taxon>
        <taxon>Fungi incertae sedis</taxon>
        <taxon>Microsporidia</taxon>
        <taxon>Tubulinosematoidea</taxon>
        <taxon>Tubulinosematidae</taxon>
        <taxon>Anncaliia</taxon>
    </lineage>
</organism>
<dbReference type="GO" id="GO:0048476">
    <property type="term" value="C:Holliday junction resolvase complex"/>
    <property type="evidence" value="ECO:0007669"/>
    <property type="project" value="UniProtKB-UniRule"/>
</dbReference>
<dbReference type="GO" id="GO:0046872">
    <property type="term" value="F:metal ion binding"/>
    <property type="evidence" value="ECO:0007669"/>
    <property type="project" value="UniProtKB-UniRule"/>
</dbReference>
<keyword evidence="2" id="KW-0255">Endonuclease</keyword>
<dbReference type="PANTHER" id="PTHR13451:SF0">
    <property type="entry name" value="CROSSOVER JUNCTION ENDONUCLEASE MUS81"/>
    <property type="match status" value="1"/>
</dbReference>
<gene>
    <name evidence="4" type="ORF">H312_00998</name>
</gene>
<evidence type="ECO:0000256" key="2">
    <source>
        <dbReference type="RuleBase" id="RU369042"/>
    </source>
</evidence>
<dbReference type="Proteomes" id="UP000030655">
    <property type="component" value="Unassembled WGS sequence"/>
</dbReference>
<dbReference type="GO" id="GO:0031573">
    <property type="term" value="P:mitotic intra-S DNA damage checkpoint signaling"/>
    <property type="evidence" value="ECO:0007669"/>
    <property type="project" value="TreeGrafter"/>
</dbReference>